<gene>
    <name evidence="4" type="ORF">Pcinc_027139</name>
</gene>
<sequence length="242" mass="27219">MRDSPLGGDAEEFLRRLEDRSRPQNSAPPPHPRLAMTNLNPSPYQPPRHLCHTSSGVNSCDPAPSHLYLTSGANNCDQASSYLHQTTRGVNKEQAPGHMYQTLSGTNSSDQASGQVYYCCSCPYSATTVRELVTHRQVVHREGDPNSRLLPPPLLPPQQLHRPNIPTRVLSQEEREQKIYKCPYCDTQVKGRKAIENHVLNQHIVNEEGPDRLYWCSFCTLKCRSAPGLASHLKRHKYQGDC</sequence>
<keyword evidence="5" id="KW-1185">Reference proteome</keyword>
<feature type="domain" description="C2H2-type" evidence="3">
    <location>
        <begin position="117"/>
        <end position="145"/>
    </location>
</feature>
<dbReference type="PROSITE" id="PS00028">
    <property type="entry name" value="ZINC_FINGER_C2H2_1"/>
    <property type="match status" value="2"/>
</dbReference>
<feature type="compositionally biased region" description="Basic and acidic residues" evidence="2">
    <location>
        <begin position="12"/>
        <end position="22"/>
    </location>
</feature>
<keyword evidence="1" id="KW-0862">Zinc</keyword>
<protein>
    <recommendedName>
        <fullName evidence="3">C2H2-type domain-containing protein</fullName>
    </recommendedName>
</protein>
<feature type="region of interest" description="Disordered" evidence="2">
    <location>
        <begin position="1"/>
        <end position="56"/>
    </location>
</feature>
<dbReference type="InterPro" id="IPR013087">
    <property type="entry name" value="Znf_C2H2_type"/>
</dbReference>
<accession>A0AAE1K919</accession>
<dbReference type="GO" id="GO:0008270">
    <property type="term" value="F:zinc ion binding"/>
    <property type="evidence" value="ECO:0007669"/>
    <property type="project" value="UniProtKB-KW"/>
</dbReference>
<evidence type="ECO:0000313" key="4">
    <source>
        <dbReference type="EMBL" id="KAK3867399.1"/>
    </source>
</evidence>
<dbReference type="AlphaFoldDB" id="A0AAE1K919"/>
<dbReference type="SMART" id="SM00355">
    <property type="entry name" value="ZnF_C2H2"/>
    <property type="match status" value="3"/>
</dbReference>
<comment type="caution">
    <text evidence="4">The sequence shown here is derived from an EMBL/GenBank/DDBJ whole genome shotgun (WGS) entry which is preliminary data.</text>
</comment>
<evidence type="ECO:0000259" key="3">
    <source>
        <dbReference type="PROSITE" id="PS50157"/>
    </source>
</evidence>
<evidence type="ECO:0000256" key="2">
    <source>
        <dbReference type="SAM" id="MobiDB-lite"/>
    </source>
</evidence>
<dbReference type="Proteomes" id="UP001286313">
    <property type="component" value="Unassembled WGS sequence"/>
</dbReference>
<dbReference type="PROSITE" id="PS50157">
    <property type="entry name" value="ZINC_FINGER_C2H2_2"/>
    <property type="match status" value="1"/>
</dbReference>
<reference evidence="4" key="1">
    <citation type="submission" date="2023-10" db="EMBL/GenBank/DDBJ databases">
        <title>Genome assemblies of two species of porcelain crab, Petrolisthes cinctipes and Petrolisthes manimaculis (Anomura: Porcellanidae).</title>
        <authorList>
            <person name="Angst P."/>
        </authorList>
    </citation>
    <scope>NUCLEOTIDE SEQUENCE</scope>
    <source>
        <strain evidence="4">PB745_01</strain>
        <tissue evidence="4">Gill</tissue>
    </source>
</reference>
<evidence type="ECO:0000256" key="1">
    <source>
        <dbReference type="PROSITE-ProRule" id="PRU00042"/>
    </source>
</evidence>
<keyword evidence="1" id="KW-0479">Metal-binding</keyword>
<dbReference type="Gene3D" id="3.30.160.60">
    <property type="entry name" value="Classic Zinc Finger"/>
    <property type="match status" value="1"/>
</dbReference>
<evidence type="ECO:0000313" key="5">
    <source>
        <dbReference type="Proteomes" id="UP001286313"/>
    </source>
</evidence>
<keyword evidence="1" id="KW-0863">Zinc-finger</keyword>
<organism evidence="4 5">
    <name type="scientific">Petrolisthes cinctipes</name>
    <name type="common">Flat porcelain crab</name>
    <dbReference type="NCBI Taxonomy" id="88211"/>
    <lineage>
        <taxon>Eukaryota</taxon>
        <taxon>Metazoa</taxon>
        <taxon>Ecdysozoa</taxon>
        <taxon>Arthropoda</taxon>
        <taxon>Crustacea</taxon>
        <taxon>Multicrustacea</taxon>
        <taxon>Malacostraca</taxon>
        <taxon>Eumalacostraca</taxon>
        <taxon>Eucarida</taxon>
        <taxon>Decapoda</taxon>
        <taxon>Pleocyemata</taxon>
        <taxon>Anomura</taxon>
        <taxon>Galatheoidea</taxon>
        <taxon>Porcellanidae</taxon>
        <taxon>Petrolisthes</taxon>
    </lineage>
</organism>
<name>A0AAE1K919_PETCI</name>
<proteinExistence type="predicted"/>
<feature type="region of interest" description="Disordered" evidence="2">
    <location>
        <begin position="143"/>
        <end position="162"/>
    </location>
</feature>
<dbReference type="EMBL" id="JAWQEG010003208">
    <property type="protein sequence ID" value="KAK3867399.1"/>
    <property type="molecule type" value="Genomic_DNA"/>
</dbReference>